<comment type="caution">
    <text evidence="2">The sequence shown here is derived from an EMBL/GenBank/DDBJ whole genome shotgun (WGS) entry which is preliminary data.</text>
</comment>
<feature type="transmembrane region" description="Helical" evidence="1">
    <location>
        <begin position="175"/>
        <end position="196"/>
    </location>
</feature>
<feature type="transmembrane region" description="Helical" evidence="1">
    <location>
        <begin position="135"/>
        <end position="154"/>
    </location>
</feature>
<keyword evidence="1" id="KW-0812">Transmembrane</keyword>
<gene>
    <name evidence="2" type="ORF">C8E00_11310</name>
</gene>
<sequence>MRYLIIMYVIMTLGFFWNFQWSLVMFSLTWWACLVFRRHLPQLPYPDIQVEKMYVKTRQNMTIFLCFISPALCVSLVYQMLLTFGSDDFARDWPPSRITGLLVSQNYPVVLIDEELTPVPEFEVVYIFTDMLRSYFFVFAFFVAHWFWFSVDSIEEKILLERWRSSPKSILNGTPWKLLIAVPVVVLFYWMSSYMYPSVIGSRVEKPGIASLVILLASHVFLLMPFLTLLWWMAFSTMQSTINIILVKFFMMFGGGFLK</sequence>
<reference evidence="2 3" key="1">
    <citation type="submission" date="2019-03" db="EMBL/GenBank/DDBJ databases">
        <title>Genomic Encyclopedia of Type Strains, Phase IV (KMG-IV): sequencing the most valuable type-strain genomes for metagenomic binning, comparative biology and taxonomic classification.</title>
        <authorList>
            <person name="Goeker M."/>
        </authorList>
    </citation>
    <scope>NUCLEOTIDE SEQUENCE [LARGE SCALE GENOMIC DNA]</scope>
    <source>
        <strain evidence="2 3">DSM 6770</strain>
    </source>
</reference>
<proteinExistence type="predicted"/>
<feature type="transmembrane region" description="Helical" evidence="1">
    <location>
        <begin position="62"/>
        <end position="81"/>
    </location>
</feature>
<evidence type="ECO:0000313" key="2">
    <source>
        <dbReference type="EMBL" id="TDU18109.1"/>
    </source>
</evidence>
<feature type="transmembrane region" description="Helical" evidence="1">
    <location>
        <begin position="208"/>
        <end position="233"/>
    </location>
</feature>
<keyword evidence="1" id="KW-1133">Transmembrane helix</keyword>
<dbReference type="OrthoDB" id="9869372at2"/>
<accession>A0A4R7ND25</accession>
<evidence type="ECO:0000256" key="1">
    <source>
        <dbReference type="SAM" id="Phobius"/>
    </source>
</evidence>
<feature type="transmembrane region" description="Helical" evidence="1">
    <location>
        <begin position="6"/>
        <end position="36"/>
    </location>
</feature>
<name>A0A4R7ND25_9GAMM</name>
<dbReference type="EMBL" id="SOBR01000013">
    <property type="protein sequence ID" value="TDU18109.1"/>
    <property type="molecule type" value="Genomic_DNA"/>
</dbReference>
<dbReference type="RefSeq" id="WP_133698567.1">
    <property type="nucleotide sequence ID" value="NZ_SOBR01000013.1"/>
</dbReference>
<evidence type="ECO:0000313" key="3">
    <source>
        <dbReference type="Proteomes" id="UP000295380"/>
    </source>
</evidence>
<dbReference type="Proteomes" id="UP000295380">
    <property type="component" value="Unassembled WGS sequence"/>
</dbReference>
<keyword evidence="3" id="KW-1185">Reference proteome</keyword>
<organism evidence="2 3">
    <name type="scientific">Chromohalobacter marismortui</name>
    <dbReference type="NCBI Taxonomy" id="42055"/>
    <lineage>
        <taxon>Bacteria</taxon>
        <taxon>Pseudomonadati</taxon>
        <taxon>Pseudomonadota</taxon>
        <taxon>Gammaproteobacteria</taxon>
        <taxon>Oceanospirillales</taxon>
        <taxon>Halomonadaceae</taxon>
        <taxon>Chromohalobacter</taxon>
    </lineage>
</organism>
<feature type="transmembrane region" description="Helical" evidence="1">
    <location>
        <begin position="240"/>
        <end position="258"/>
    </location>
</feature>
<dbReference type="AlphaFoldDB" id="A0A4R7ND25"/>
<protein>
    <submittedName>
        <fullName evidence="2">Uncharacterized protein</fullName>
    </submittedName>
</protein>
<keyword evidence="1" id="KW-0472">Membrane</keyword>